<organism evidence="1 2">
    <name type="scientific">Tannerella sp. oral taxon BU063 isolate Cell 5</name>
    <dbReference type="NCBI Taxonomy" id="1410950"/>
    <lineage>
        <taxon>Bacteria</taxon>
        <taxon>Pseudomonadati</taxon>
        <taxon>Bacteroidota</taxon>
        <taxon>Bacteroidia</taxon>
        <taxon>Bacteroidales</taxon>
        <taxon>Tannerellaceae</taxon>
        <taxon>Tannerella</taxon>
    </lineage>
</organism>
<accession>W2CE09</accession>
<dbReference type="Proteomes" id="UP000018872">
    <property type="component" value="Unassembled WGS sequence"/>
</dbReference>
<sequence length="167" mass="18594">MKVINQGASATFDLNLKKGKRFIDFSKVTDLTVALLCDNMNVRTELTPGEHFRVSGDRLTVLLDKTLTVRVGKYKVLVRGKYEGQWIAFDPYAFVIVRTPVPSVYEATRYGMTGHFEISVAFGDSAGEEVDPVFQNSPAGNIRQEDIDEWNTPPSTLSDAEIDAICK</sequence>
<dbReference type="EMBL" id="AYYC01000620">
    <property type="protein sequence ID" value="ETK04726.1"/>
    <property type="molecule type" value="Genomic_DNA"/>
</dbReference>
<dbReference type="PATRIC" id="fig|1410950.3.peg.999"/>
<gene>
    <name evidence="1" type="ORF">T229_07400</name>
</gene>
<proteinExistence type="predicted"/>
<name>W2CE09_9BACT</name>
<evidence type="ECO:0000313" key="2">
    <source>
        <dbReference type="Proteomes" id="UP000018872"/>
    </source>
</evidence>
<comment type="caution">
    <text evidence="1">The sequence shown here is derived from an EMBL/GenBank/DDBJ whole genome shotgun (WGS) entry which is preliminary data.</text>
</comment>
<protein>
    <submittedName>
        <fullName evidence="1">Uncharacterized protein</fullName>
    </submittedName>
</protein>
<dbReference type="AlphaFoldDB" id="W2CE09"/>
<reference evidence="1 2" key="1">
    <citation type="submission" date="2013-11" db="EMBL/GenBank/DDBJ databases">
        <title>Single cell genomics of uncultured Tannerella BU063 (oral taxon 286).</title>
        <authorList>
            <person name="Beall C.J."/>
            <person name="Campbell A.G."/>
            <person name="Griffen A.L."/>
            <person name="Podar M."/>
            <person name="Leys E.J."/>
        </authorList>
    </citation>
    <scope>NUCLEOTIDE SEQUENCE [LARGE SCALE GENOMIC DNA]</scope>
    <source>
        <strain evidence="1">Cell 5</strain>
    </source>
</reference>
<evidence type="ECO:0000313" key="1">
    <source>
        <dbReference type="EMBL" id="ETK04726.1"/>
    </source>
</evidence>